<protein>
    <submittedName>
        <fullName evidence="1">Uncharacterized protein</fullName>
    </submittedName>
</protein>
<reference evidence="1 2" key="1">
    <citation type="submission" date="2017-09" db="EMBL/GenBank/DDBJ databases">
        <authorList>
            <consortium name="International Durum Wheat Genome Sequencing Consortium (IDWGSC)"/>
            <person name="Milanesi L."/>
        </authorList>
    </citation>
    <scope>NUCLEOTIDE SEQUENCE [LARGE SCALE GENOMIC DNA]</scope>
    <source>
        <strain evidence="2">cv. Svevo</strain>
    </source>
</reference>
<dbReference type="AlphaFoldDB" id="A0A9R0X8N4"/>
<sequence>MVINPLRRYLAQPRCSTANAPMPPCVACIQAPRSQTFSIPSTSHLLICTLHLKTHVHEYSRMLLILVADMSVRKILEVMKKVRLMHADDLALKCSSFDAGEIMVCCVIYIALFSKQHHIRAYAPQN</sequence>
<dbReference type="Proteomes" id="UP000324705">
    <property type="component" value="Chromosome 5B"/>
</dbReference>
<proteinExistence type="predicted"/>
<accession>A0A9R0X8N4</accession>
<gene>
    <name evidence="1" type="ORF">TRITD_5Bv1G121320</name>
</gene>
<keyword evidence="2" id="KW-1185">Reference proteome</keyword>
<evidence type="ECO:0000313" key="2">
    <source>
        <dbReference type="Proteomes" id="UP000324705"/>
    </source>
</evidence>
<evidence type="ECO:0000313" key="1">
    <source>
        <dbReference type="EMBL" id="VAI32146.1"/>
    </source>
</evidence>
<name>A0A9R0X8N4_TRITD</name>
<dbReference type="EMBL" id="LT934120">
    <property type="protein sequence ID" value="VAI32146.1"/>
    <property type="molecule type" value="Genomic_DNA"/>
</dbReference>
<organism evidence="1 2">
    <name type="scientific">Triticum turgidum subsp. durum</name>
    <name type="common">Durum wheat</name>
    <name type="synonym">Triticum durum</name>
    <dbReference type="NCBI Taxonomy" id="4567"/>
    <lineage>
        <taxon>Eukaryota</taxon>
        <taxon>Viridiplantae</taxon>
        <taxon>Streptophyta</taxon>
        <taxon>Embryophyta</taxon>
        <taxon>Tracheophyta</taxon>
        <taxon>Spermatophyta</taxon>
        <taxon>Magnoliopsida</taxon>
        <taxon>Liliopsida</taxon>
        <taxon>Poales</taxon>
        <taxon>Poaceae</taxon>
        <taxon>BOP clade</taxon>
        <taxon>Pooideae</taxon>
        <taxon>Triticodae</taxon>
        <taxon>Triticeae</taxon>
        <taxon>Triticinae</taxon>
        <taxon>Triticum</taxon>
    </lineage>
</organism>
<dbReference type="Gramene" id="TRITD5Bv1G121320.1">
    <property type="protein sequence ID" value="TRITD5Bv1G121320.1"/>
    <property type="gene ID" value="TRITD5Bv1G121320"/>
</dbReference>